<gene>
    <name evidence="3" type="ORF">METZ01_LOCUS391655</name>
</gene>
<dbReference type="PROSITE" id="PS51826">
    <property type="entry name" value="PSBD"/>
    <property type="match status" value="1"/>
</dbReference>
<dbReference type="InterPro" id="IPR036625">
    <property type="entry name" value="E3-bd_dom_sf"/>
</dbReference>
<dbReference type="InterPro" id="IPR004167">
    <property type="entry name" value="PSBD"/>
</dbReference>
<evidence type="ECO:0000313" key="3">
    <source>
        <dbReference type="EMBL" id="SVD38801.1"/>
    </source>
</evidence>
<dbReference type="SUPFAM" id="SSF47005">
    <property type="entry name" value="Peripheral subunit-binding domain of 2-oxo acid dehydrogenase complex"/>
    <property type="match status" value="1"/>
</dbReference>
<dbReference type="EMBL" id="UINC01147461">
    <property type="protein sequence ID" value="SVD38801.1"/>
    <property type="molecule type" value="Genomic_DNA"/>
</dbReference>
<protein>
    <recommendedName>
        <fullName evidence="2">Peripheral subunit-binding (PSBD) domain-containing protein</fullName>
    </recommendedName>
</protein>
<sequence>MSEKKTRAPASPKVRKFARELGLDINLVSGSEREGRVVEIDI</sequence>
<evidence type="ECO:0000256" key="1">
    <source>
        <dbReference type="ARBA" id="ARBA00007317"/>
    </source>
</evidence>
<organism evidence="3">
    <name type="scientific">marine metagenome</name>
    <dbReference type="NCBI Taxonomy" id="408172"/>
    <lineage>
        <taxon>unclassified sequences</taxon>
        <taxon>metagenomes</taxon>
        <taxon>ecological metagenomes</taxon>
    </lineage>
</organism>
<accession>A0A382UYQ0</accession>
<dbReference type="Pfam" id="PF02817">
    <property type="entry name" value="E3_binding"/>
    <property type="match status" value="1"/>
</dbReference>
<feature type="non-terminal residue" evidence="3">
    <location>
        <position position="42"/>
    </location>
</feature>
<dbReference type="AlphaFoldDB" id="A0A382UYQ0"/>
<dbReference type="GO" id="GO:0016746">
    <property type="term" value="F:acyltransferase activity"/>
    <property type="evidence" value="ECO:0007669"/>
    <property type="project" value="InterPro"/>
</dbReference>
<dbReference type="Gene3D" id="4.10.320.10">
    <property type="entry name" value="E3-binding domain"/>
    <property type="match status" value="1"/>
</dbReference>
<feature type="domain" description="Peripheral subunit-binding (PSBD)" evidence="2">
    <location>
        <begin position="9"/>
        <end position="42"/>
    </location>
</feature>
<proteinExistence type="inferred from homology"/>
<name>A0A382UYQ0_9ZZZZ</name>
<evidence type="ECO:0000259" key="2">
    <source>
        <dbReference type="PROSITE" id="PS51826"/>
    </source>
</evidence>
<reference evidence="3" key="1">
    <citation type="submission" date="2018-05" db="EMBL/GenBank/DDBJ databases">
        <authorList>
            <person name="Lanie J.A."/>
            <person name="Ng W.-L."/>
            <person name="Kazmierczak K.M."/>
            <person name="Andrzejewski T.M."/>
            <person name="Davidsen T.M."/>
            <person name="Wayne K.J."/>
            <person name="Tettelin H."/>
            <person name="Glass J.I."/>
            <person name="Rusch D."/>
            <person name="Podicherti R."/>
            <person name="Tsui H.-C.T."/>
            <person name="Winkler M.E."/>
        </authorList>
    </citation>
    <scope>NUCLEOTIDE SEQUENCE</scope>
</reference>
<comment type="similarity">
    <text evidence="1">Belongs to the 2-oxoacid dehydrogenase family.</text>
</comment>